<reference evidence="4" key="1">
    <citation type="submission" date="2017-05" db="EMBL/GenBank/DDBJ databases">
        <title>The Genome Sequence of Enterococcus sp. 4G2_DIV0659.</title>
        <authorList>
            <consortium name="The Broad Institute Genomics Platform"/>
            <consortium name="The Broad Institute Genomic Center for Infectious Diseases"/>
            <person name="Earl A."/>
            <person name="Manson A."/>
            <person name="Schwartman J."/>
            <person name="Gilmore M."/>
            <person name="Abouelleil A."/>
            <person name="Cao P."/>
            <person name="Chapman S."/>
            <person name="Cusick C."/>
            <person name="Shea T."/>
            <person name="Young S."/>
            <person name="Neafsey D."/>
            <person name="Nusbaum C."/>
            <person name="Birren B."/>
        </authorList>
    </citation>
    <scope>NUCLEOTIDE SEQUENCE [LARGE SCALE GENOMIC DNA]</scope>
    <source>
        <strain evidence="4">4G2_DIV0659</strain>
    </source>
</reference>
<sequence length="228" mass="25263">MIKKLLLGATLLFAIVSFSSVAQATSESIMEHVKKVEVSNSIISREQFQKADQIASEKVQGVKPSQTRSFFPGTSYVDDGLYQVRFKDAPFYLDVMGGQSVNGNGLHMWTHHYGAAAVFYIKNIGNGEFVLFETTGWKSVEIGGSNVFNGAPVQIWDYQSIGIPTQRWRLEPVIDSWGIPDGSVKLVNINSGKVLNAVDGKVIPYVRVNSWESLNISGQKFNLERLMP</sequence>
<name>A0A242C625_9ENTE</name>
<dbReference type="AlphaFoldDB" id="A0A242C625"/>
<dbReference type="EMBL" id="NGLE02000001">
    <property type="protein sequence ID" value="MEI5993062.1"/>
    <property type="molecule type" value="Genomic_DNA"/>
</dbReference>
<dbReference type="STRING" id="1834181.A5880_002880"/>
<comment type="caution">
    <text evidence="4">The sequence shown here is derived from an EMBL/GenBank/DDBJ whole genome shotgun (WGS) entry which is preliminary data.</text>
</comment>
<dbReference type="CDD" id="cd00161">
    <property type="entry name" value="beta-trefoil_Ricin-like"/>
    <property type="match status" value="1"/>
</dbReference>
<dbReference type="InterPro" id="IPR000772">
    <property type="entry name" value="Ricin_B_lectin"/>
</dbReference>
<feature type="chain" id="PRO_5013122809" description="Ricin B lectin domain-containing protein" evidence="1">
    <location>
        <begin position="25"/>
        <end position="228"/>
    </location>
</feature>
<accession>A0A242C625</accession>
<organism evidence="4">
    <name type="scientific">Candidatus Enterococcus mansonii</name>
    <dbReference type="NCBI Taxonomy" id="1834181"/>
    <lineage>
        <taxon>Bacteria</taxon>
        <taxon>Bacillati</taxon>
        <taxon>Bacillota</taxon>
        <taxon>Bacilli</taxon>
        <taxon>Lactobacillales</taxon>
        <taxon>Enterococcaceae</taxon>
        <taxon>Enterococcus</taxon>
    </lineage>
</organism>
<feature type="signal peptide" evidence="1">
    <location>
        <begin position="1"/>
        <end position="24"/>
    </location>
</feature>
<dbReference type="Gene3D" id="2.80.10.50">
    <property type="match status" value="2"/>
</dbReference>
<proteinExistence type="predicted"/>
<evidence type="ECO:0000256" key="1">
    <source>
        <dbReference type="SAM" id="SignalP"/>
    </source>
</evidence>
<feature type="domain" description="Ricin B lectin" evidence="2">
    <location>
        <begin position="76"/>
        <end position="156"/>
    </location>
</feature>
<evidence type="ECO:0000313" key="3">
    <source>
        <dbReference type="EMBL" id="MEI5993062.1"/>
    </source>
</evidence>
<protein>
    <recommendedName>
        <fullName evidence="2">Ricin B lectin domain-containing protein</fullName>
    </recommendedName>
</protein>
<keyword evidence="1" id="KW-0732">Signal</keyword>
<evidence type="ECO:0000259" key="2">
    <source>
        <dbReference type="Pfam" id="PF14200"/>
    </source>
</evidence>
<dbReference type="InterPro" id="IPR035992">
    <property type="entry name" value="Ricin_B-like_lectins"/>
</dbReference>
<evidence type="ECO:0000313" key="5">
    <source>
        <dbReference type="Proteomes" id="UP000195139"/>
    </source>
</evidence>
<dbReference type="OrthoDB" id="177947at2"/>
<dbReference type="Pfam" id="PF14200">
    <property type="entry name" value="RicinB_lectin_2"/>
    <property type="match status" value="1"/>
</dbReference>
<evidence type="ECO:0000313" key="4">
    <source>
        <dbReference type="EMBL" id="OTO05705.1"/>
    </source>
</evidence>
<dbReference type="RefSeq" id="WP_086331730.1">
    <property type="nucleotide sequence ID" value="NZ_NGLE02000001.1"/>
</dbReference>
<dbReference type="EMBL" id="NGLE01000004">
    <property type="protein sequence ID" value="OTO05705.1"/>
    <property type="molecule type" value="Genomic_DNA"/>
</dbReference>
<dbReference type="SUPFAM" id="SSF50370">
    <property type="entry name" value="Ricin B-like lectins"/>
    <property type="match status" value="1"/>
</dbReference>
<dbReference type="Proteomes" id="UP000195139">
    <property type="component" value="Unassembled WGS sequence"/>
</dbReference>
<keyword evidence="5" id="KW-1185">Reference proteome</keyword>
<reference evidence="3 5" key="2">
    <citation type="submission" date="2018-07" db="EMBL/GenBank/DDBJ databases">
        <title>The Genome Sequence of Enterococcus sp. DIV0659b.</title>
        <authorList>
            <consortium name="The Broad Institute Genomics Platform"/>
            <consortium name="The Broad Institute Genomic Center for Infectious Diseases"/>
            <person name="Earl A."/>
            <person name="Manson A."/>
            <person name="Schwartman J."/>
            <person name="Gilmore M."/>
            <person name="Abouelleil A."/>
            <person name="Cao P."/>
            <person name="Chapman S."/>
            <person name="Cusick C."/>
            <person name="Shea T."/>
            <person name="Young S."/>
            <person name="Neafsey D."/>
            <person name="Nusbaum C."/>
            <person name="Birren B."/>
        </authorList>
    </citation>
    <scope>NUCLEOTIDE SEQUENCE [LARGE SCALE GENOMIC DNA]</scope>
    <source>
        <strain evidence="3 5">4G2_DIV0659</strain>
    </source>
</reference>
<gene>
    <name evidence="3" type="ORF">A5880_000603</name>
    <name evidence="4" type="ORF">A5880_002880</name>
</gene>